<feature type="region of interest" description="Disordered" evidence="2">
    <location>
        <begin position="25"/>
        <end position="73"/>
    </location>
</feature>
<evidence type="ECO:0000256" key="3">
    <source>
        <dbReference type="SAM" id="SignalP"/>
    </source>
</evidence>
<dbReference type="PANTHER" id="PTHR35788:SF1">
    <property type="entry name" value="EXPORTED PROTEIN"/>
    <property type="match status" value="1"/>
</dbReference>
<accession>A0ABW5P2B4</accession>
<dbReference type="Proteomes" id="UP001597475">
    <property type="component" value="Unassembled WGS sequence"/>
</dbReference>
<dbReference type="InterPro" id="IPR007391">
    <property type="entry name" value="Vancomycin_resist_VanW"/>
</dbReference>
<feature type="signal peptide" evidence="3">
    <location>
        <begin position="1"/>
        <end position="26"/>
    </location>
</feature>
<dbReference type="RefSeq" id="WP_386844778.1">
    <property type="nucleotide sequence ID" value="NZ_JBHUMK010000036.1"/>
</dbReference>
<gene>
    <name evidence="5" type="ORF">ACFSR9_08240</name>
</gene>
<organism evidence="5 6">
    <name type="scientific">Deinococcus taklimakanensis</name>
    <dbReference type="NCBI Taxonomy" id="536443"/>
    <lineage>
        <taxon>Bacteria</taxon>
        <taxon>Thermotogati</taxon>
        <taxon>Deinococcota</taxon>
        <taxon>Deinococci</taxon>
        <taxon>Deinococcales</taxon>
        <taxon>Deinococcaceae</taxon>
        <taxon>Deinococcus</taxon>
    </lineage>
</organism>
<proteinExistence type="predicted"/>
<dbReference type="InterPro" id="IPR052913">
    <property type="entry name" value="Glycopeptide_resist_protein"/>
</dbReference>
<evidence type="ECO:0000256" key="1">
    <source>
        <dbReference type="ARBA" id="ARBA00022729"/>
    </source>
</evidence>
<dbReference type="InterPro" id="IPR011098">
    <property type="entry name" value="G5_dom"/>
</dbReference>
<evidence type="ECO:0000259" key="4">
    <source>
        <dbReference type="SMART" id="SM01208"/>
    </source>
</evidence>
<reference evidence="6" key="1">
    <citation type="journal article" date="2019" name="Int. J. Syst. Evol. Microbiol.">
        <title>The Global Catalogue of Microorganisms (GCM) 10K type strain sequencing project: providing services to taxonomists for standard genome sequencing and annotation.</title>
        <authorList>
            <consortium name="The Broad Institute Genomics Platform"/>
            <consortium name="The Broad Institute Genome Sequencing Center for Infectious Disease"/>
            <person name="Wu L."/>
            <person name="Ma J."/>
        </authorList>
    </citation>
    <scope>NUCLEOTIDE SEQUENCE [LARGE SCALE GENOMIC DNA]</scope>
    <source>
        <strain evidence="6">KCTC 33842</strain>
    </source>
</reference>
<dbReference type="Pfam" id="PF04294">
    <property type="entry name" value="VanW"/>
    <property type="match status" value="1"/>
</dbReference>
<keyword evidence="6" id="KW-1185">Reference proteome</keyword>
<feature type="domain" description="G5" evidence="4">
    <location>
        <begin position="358"/>
        <end position="434"/>
    </location>
</feature>
<feature type="compositionally biased region" description="Pro residues" evidence="2">
    <location>
        <begin position="50"/>
        <end position="69"/>
    </location>
</feature>
<evidence type="ECO:0000313" key="5">
    <source>
        <dbReference type="EMBL" id="MFD2609422.1"/>
    </source>
</evidence>
<sequence length="434" mass="46536">MTRAWKPTLGLTALLLCAAHAQGVPATPPAAATAPVETPPAAAPTAPATPAQPAPATPPPAAAPAPAPKPAQQAAPLVITLEVPQPALLNGKKTTVPFTRSLTIPAERAAALRQRGVITQSLGEDLNRFLGSLPTAPQDARFEQLDRQWMAVQRNALNVDAARTRENVLKALKDPTATRANVAVTLGASPKRTLDFFALRGITAHLGTGETNYEGSSADRMTNIHVGTRNFKDRLFEGKVFSFNGFIGPITTGRGYVPGLVISGERTESGIGGGICQVSTTAFRTLYSAGLKIVERRNHSYQVYYYDPQGLDATIYQPSQDLRFENTTGGSLWFQADWDDKKASLAIHVFGKAQPYTVQIGAPRTLSTTPAPANRLIPDPTLPAGQRKQVDWAAPGAVIEVTRKFLQGGQVVRQDTLKSVYRPWPNIFLVGTKR</sequence>
<comment type="caution">
    <text evidence="5">The sequence shown here is derived from an EMBL/GenBank/DDBJ whole genome shotgun (WGS) entry which is preliminary data.</text>
</comment>
<dbReference type="SMART" id="SM01208">
    <property type="entry name" value="G5"/>
    <property type="match status" value="1"/>
</dbReference>
<evidence type="ECO:0000313" key="6">
    <source>
        <dbReference type="Proteomes" id="UP001597475"/>
    </source>
</evidence>
<dbReference type="PANTHER" id="PTHR35788">
    <property type="entry name" value="EXPORTED PROTEIN-RELATED"/>
    <property type="match status" value="1"/>
</dbReference>
<keyword evidence="1 3" id="KW-0732">Signal</keyword>
<evidence type="ECO:0000256" key="2">
    <source>
        <dbReference type="SAM" id="MobiDB-lite"/>
    </source>
</evidence>
<feature type="chain" id="PRO_5046440928" evidence="3">
    <location>
        <begin position="27"/>
        <end position="434"/>
    </location>
</feature>
<dbReference type="EMBL" id="JBHUMK010000036">
    <property type="protein sequence ID" value="MFD2609422.1"/>
    <property type="molecule type" value="Genomic_DNA"/>
</dbReference>
<protein>
    <submittedName>
        <fullName evidence="5">VanW family protein</fullName>
    </submittedName>
</protein>
<name>A0ABW5P2B4_9DEIO</name>